<evidence type="ECO:0000256" key="8">
    <source>
        <dbReference type="ARBA" id="ARBA00048617"/>
    </source>
</evidence>
<comment type="pathway">
    <text evidence="1 9">Porphyrin-containing compound metabolism; protoporphyrin-IX biosynthesis; coproporphyrinogen-III from 5-aminolevulinate: step 3/4.</text>
</comment>
<accession>A0A6H0SFS6</accession>
<evidence type="ECO:0000256" key="5">
    <source>
        <dbReference type="ARBA" id="ARBA00023244"/>
    </source>
</evidence>
<evidence type="ECO:0000256" key="1">
    <source>
        <dbReference type="ARBA" id="ARBA00004772"/>
    </source>
</evidence>
<keyword evidence="4 9" id="KW-0456">Lyase</keyword>
<dbReference type="InterPro" id="IPR003754">
    <property type="entry name" value="4pyrrol_synth_uPrphyn_synth"/>
</dbReference>
<evidence type="ECO:0000313" key="12">
    <source>
        <dbReference type="Proteomes" id="UP000502331"/>
    </source>
</evidence>
<dbReference type="SUPFAM" id="SSF69618">
    <property type="entry name" value="HemD-like"/>
    <property type="match status" value="1"/>
</dbReference>
<dbReference type="AlphaFoldDB" id="A0A6H0SFS6"/>
<protein>
    <recommendedName>
        <fullName evidence="7 9">Uroporphyrinogen-III synthase</fullName>
        <ecNumber evidence="3 9">4.2.1.75</ecNumber>
    </recommendedName>
</protein>
<dbReference type="GO" id="GO:0004852">
    <property type="term" value="F:uroporphyrinogen-III synthase activity"/>
    <property type="evidence" value="ECO:0007669"/>
    <property type="project" value="UniProtKB-UniRule"/>
</dbReference>
<comment type="catalytic activity">
    <reaction evidence="8 9">
        <text>hydroxymethylbilane = uroporphyrinogen III + H2O</text>
        <dbReference type="Rhea" id="RHEA:18965"/>
        <dbReference type="ChEBI" id="CHEBI:15377"/>
        <dbReference type="ChEBI" id="CHEBI:57308"/>
        <dbReference type="ChEBI" id="CHEBI:57845"/>
        <dbReference type="EC" id="4.2.1.75"/>
    </reaction>
</comment>
<evidence type="ECO:0000256" key="3">
    <source>
        <dbReference type="ARBA" id="ARBA00013109"/>
    </source>
</evidence>
<evidence type="ECO:0000256" key="9">
    <source>
        <dbReference type="RuleBase" id="RU366031"/>
    </source>
</evidence>
<dbReference type="InterPro" id="IPR039793">
    <property type="entry name" value="UROS/Hem4"/>
</dbReference>
<name>A0A6H0SFS6_9MICC</name>
<reference evidence="11 12" key="1">
    <citation type="submission" date="2018-09" db="EMBL/GenBank/DDBJ databases">
        <title>Glutamicibacter mishrai S5-52T (LMG 29155T = KCTC 39846T).</title>
        <authorList>
            <person name="Das S.K."/>
        </authorList>
    </citation>
    <scope>NUCLEOTIDE SEQUENCE [LARGE SCALE GENOMIC DNA]</scope>
    <source>
        <strain evidence="11 12">S5-52</strain>
    </source>
</reference>
<gene>
    <name evidence="11" type="ORF">D3791_02050</name>
</gene>
<keyword evidence="12" id="KW-1185">Reference proteome</keyword>
<dbReference type="GO" id="GO:0006782">
    <property type="term" value="P:protoporphyrinogen IX biosynthetic process"/>
    <property type="evidence" value="ECO:0007669"/>
    <property type="project" value="UniProtKB-UniRule"/>
</dbReference>
<feature type="domain" description="Tetrapyrrole biosynthesis uroporphyrinogen III synthase" evidence="10">
    <location>
        <begin position="16"/>
        <end position="253"/>
    </location>
</feature>
<organism evidence="11 12">
    <name type="scientific">Glutamicibacter mishrai</name>
    <dbReference type="NCBI Taxonomy" id="1775880"/>
    <lineage>
        <taxon>Bacteria</taxon>
        <taxon>Bacillati</taxon>
        <taxon>Actinomycetota</taxon>
        <taxon>Actinomycetes</taxon>
        <taxon>Micrococcales</taxon>
        <taxon>Micrococcaceae</taxon>
        <taxon>Glutamicibacter</taxon>
    </lineage>
</organism>
<comment type="similarity">
    <text evidence="2 9">Belongs to the uroporphyrinogen-III synthase family.</text>
</comment>
<evidence type="ECO:0000256" key="2">
    <source>
        <dbReference type="ARBA" id="ARBA00008133"/>
    </source>
</evidence>
<dbReference type="EMBL" id="CP032549">
    <property type="protein sequence ID" value="QIV86010.1"/>
    <property type="molecule type" value="Genomic_DNA"/>
</dbReference>
<evidence type="ECO:0000256" key="7">
    <source>
        <dbReference type="ARBA" id="ARBA00040167"/>
    </source>
</evidence>
<dbReference type="CDD" id="cd06578">
    <property type="entry name" value="HemD"/>
    <property type="match status" value="1"/>
</dbReference>
<proteinExistence type="inferred from homology"/>
<comment type="function">
    <text evidence="6 9">Catalyzes cyclization of the linear tetrapyrrole, hydroxymethylbilane, to the macrocyclic uroporphyrinogen III.</text>
</comment>
<sequence>MAYHALILRNPARAEATVRQFEQLGITSWCAQLVTAIWPEDRQELETMAQRLVDGGYSWLAITSVSTVQVLEQVLGSRTLPSSLRIASVGEKTSQAIAAKLGRSVDFQPQVQSAAGMLDLWRPEPGSVICYPHGDLASSTLSDALADKPVTVDEVIAYQSVDAPAAGTPVDAARVPEAVNVLHPGNIGGKLGQMDLIVFSAPSIVRRFAQLAGGRIPQKVRTIAIGAPTAKALKAVGLPVDAIASEPTPQGLARAAKELLQPGSVAAAEETK</sequence>
<evidence type="ECO:0000256" key="4">
    <source>
        <dbReference type="ARBA" id="ARBA00023239"/>
    </source>
</evidence>
<dbReference type="Gene3D" id="3.40.50.10090">
    <property type="match status" value="2"/>
</dbReference>
<dbReference type="EC" id="4.2.1.75" evidence="3 9"/>
<keyword evidence="5 9" id="KW-0627">Porphyrin biosynthesis</keyword>
<dbReference type="RefSeq" id="WP_172511162.1">
    <property type="nucleotide sequence ID" value="NZ_CP032549.1"/>
</dbReference>
<evidence type="ECO:0000256" key="6">
    <source>
        <dbReference type="ARBA" id="ARBA00037589"/>
    </source>
</evidence>
<dbReference type="PANTHER" id="PTHR38042">
    <property type="entry name" value="UROPORPHYRINOGEN-III SYNTHASE, CHLOROPLASTIC"/>
    <property type="match status" value="1"/>
</dbReference>
<evidence type="ECO:0000259" key="10">
    <source>
        <dbReference type="Pfam" id="PF02602"/>
    </source>
</evidence>
<dbReference type="Pfam" id="PF02602">
    <property type="entry name" value="HEM4"/>
    <property type="match status" value="1"/>
</dbReference>
<dbReference type="InterPro" id="IPR036108">
    <property type="entry name" value="4pyrrol_syn_uPrphyn_synt_sf"/>
</dbReference>
<dbReference type="PANTHER" id="PTHR38042:SF1">
    <property type="entry name" value="UROPORPHYRINOGEN-III SYNTHASE, CHLOROPLASTIC"/>
    <property type="match status" value="1"/>
</dbReference>
<dbReference type="Proteomes" id="UP000502331">
    <property type="component" value="Chromosome"/>
</dbReference>
<evidence type="ECO:0000313" key="11">
    <source>
        <dbReference type="EMBL" id="QIV86010.1"/>
    </source>
</evidence>
<dbReference type="GO" id="GO:0006780">
    <property type="term" value="P:uroporphyrinogen III biosynthetic process"/>
    <property type="evidence" value="ECO:0007669"/>
    <property type="project" value="UniProtKB-UniRule"/>
</dbReference>